<dbReference type="Pfam" id="PF01400">
    <property type="entry name" value="Astacin"/>
    <property type="match status" value="1"/>
</dbReference>
<dbReference type="GO" id="GO:0006508">
    <property type="term" value="P:proteolysis"/>
    <property type="evidence" value="ECO:0007669"/>
    <property type="project" value="UniProtKB-KW"/>
</dbReference>
<dbReference type="PRINTS" id="PR00480">
    <property type="entry name" value="ASTACIN"/>
</dbReference>
<dbReference type="PANTHER" id="PTHR10127:SF780">
    <property type="entry name" value="METALLOENDOPEPTIDASE"/>
    <property type="match status" value="1"/>
</dbReference>
<comment type="cofactor">
    <cofactor evidence="6 7">
        <name>Zn(2+)</name>
        <dbReference type="ChEBI" id="CHEBI:29105"/>
    </cofactor>
    <text evidence="6 7">Binds 1 zinc ion per subunit.</text>
</comment>
<evidence type="ECO:0000256" key="2">
    <source>
        <dbReference type="ARBA" id="ARBA00022723"/>
    </source>
</evidence>
<feature type="active site" evidence="6">
    <location>
        <position position="25"/>
    </location>
</feature>
<keyword evidence="1 6" id="KW-0645">Protease</keyword>
<organism evidence="9 10">
    <name type="scientific">Teladorsagia circumcincta</name>
    <name type="common">Brown stomach worm</name>
    <name type="synonym">Ostertagia circumcincta</name>
    <dbReference type="NCBI Taxonomy" id="45464"/>
    <lineage>
        <taxon>Eukaryota</taxon>
        <taxon>Metazoa</taxon>
        <taxon>Ecdysozoa</taxon>
        <taxon>Nematoda</taxon>
        <taxon>Chromadorea</taxon>
        <taxon>Rhabditida</taxon>
        <taxon>Rhabditina</taxon>
        <taxon>Rhabditomorpha</taxon>
        <taxon>Strongyloidea</taxon>
        <taxon>Trichostrongylidae</taxon>
        <taxon>Teladorsagia</taxon>
    </lineage>
</organism>
<proteinExistence type="predicted"/>
<dbReference type="Proteomes" id="UP000230423">
    <property type="component" value="Unassembled WGS sequence"/>
</dbReference>
<dbReference type="InterPro" id="IPR024079">
    <property type="entry name" value="MetalloPept_cat_dom_sf"/>
</dbReference>
<sequence length="65" mass="7492">MPYKLSGNLDAPPMLAVLEGIIAHELMHALGFFHEHSRTDRDQYVDIMEDNIRPGEDYFVVNFLT</sequence>
<dbReference type="SUPFAM" id="SSF55486">
    <property type="entry name" value="Metalloproteases ('zincins'), catalytic domain"/>
    <property type="match status" value="1"/>
</dbReference>
<gene>
    <name evidence="9" type="ORF">TELCIR_21651</name>
</gene>
<feature type="binding site" evidence="6">
    <location>
        <position position="28"/>
    </location>
    <ligand>
        <name>Zn(2+)</name>
        <dbReference type="ChEBI" id="CHEBI:29105"/>
        <note>catalytic</note>
    </ligand>
</feature>
<keyword evidence="2 6" id="KW-0479">Metal-binding</keyword>
<feature type="binding site" evidence="6">
    <location>
        <position position="24"/>
    </location>
    <ligand>
        <name>Zn(2+)</name>
        <dbReference type="ChEBI" id="CHEBI:29105"/>
        <note>catalytic</note>
    </ligand>
</feature>
<evidence type="ECO:0000256" key="7">
    <source>
        <dbReference type="RuleBase" id="RU361183"/>
    </source>
</evidence>
<dbReference type="GO" id="GO:0004222">
    <property type="term" value="F:metalloendopeptidase activity"/>
    <property type="evidence" value="ECO:0007669"/>
    <property type="project" value="UniProtKB-UniRule"/>
</dbReference>
<keyword evidence="5 6" id="KW-0482">Metalloprotease</keyword>
<dbReference type="EC" id="3.4.24.-" evidence="7"/>
<dbReference type="GO" id="GO:0008270">
    <property type="term" value="F:zinc ion binding"/>
    <property type="evidence" value="ECO:0007669"/>
    <property type="project" value="UniProtKB-UniRule"/>
</dbReference>
<keyword evidence="10" id="KW-1185">Reference proteome</keyword>
<accession>A0A2G9TGC0</accession>
<keyword evidence="4 6" id="KW-0862">Zinc</keyword>
<dbReference type="PROSITE" id="PS51864">
    <property type="entry name" value="ASTACIN"/>
    <property type="match status" value="1"/>
</dbReference>
<name>A0A2G9TGC0_TELCI</name>
<protein>
    <recommendedName>
        <fullName evidence="7">Metalloendopeptidase</fullName>
        <ecNumber evidence="7">3.4.24.-</ecNumber>
    </recommendedName>
</protein>
<evidence type="ECO:0000256" key="6">
    <source>
        <dbReference type="PROSITE-ProRule" id="PRU01211"/>
    </source>
</evidence>
<reference evidence="9 10" key="1">
    <citation type="submission" date="2015-09" db="EMBL/GenBank/DDBJ databases">
        <title>Draft genome of the parasitic nematode Teladorsagia circumcincta isolate WARC Sus (inbred).</title>
        <authorList>
            <person name="Mitreva M."/>
        </authorList>
    </citation>
    <scope>NUCLEOTIDE SEQUENCE [LARGE SCALE GENOMIC DNA]</scope>
    <source>
        <strain evidence="9 10">S</strain>
    </source>
</reference>
<dbReference type="AlphaFoldDB" id="A0A2G9TGC0"/>
<dbReference type="PANTHER" id="PTHR10127">
    <property type="entry name" value="DISCOIDIN, CUB, EGF, LAMININ , AND ZINC METALLOPROTEASE DOMAIN CONTAINING"/>
    <property type="match status" value="1"/>
</dbReference>
<dbReference type="EMBL" id="KZ371884">
    <property type="protein sequence ID" value="PIO56948.1"/>
    <property type="molecule type" value="Genomic_DNA"/>
</dbReference>
<evidence type="ECO:0000313" key="10">
    <source>
        <dbReference type="Proteomes" id="UP000230423"/>
    </source>
</evidence>
<feature type="domain" description="Peptidase M12A" evidence="8">
    <location>
        <begin position="1"/>
        <end position="65"/>
    </location>
</feature>
<evidence type="ECO:0000313" key="9">
    <source>
        <dbReference type="EMBL" id="PIO56948.1"/>
    </source>
</evidence>
<evidence type="ECO:0000259" key="8">
    <source>
        <dbReference type="PROSITE" id="PS51864"/>
    </source>
</evidence>
<feature type="binding site" evidence="6">
    <location>
        <position position="34"/>
    </location>
    <ligand>
        <name>Zn(2+)</name>
        <dbReference type="ChEBI" id="CHEBI:29105"/>
        <note>catalytic</note>
    </ligand>
</feature>
<keyword evidence="3 6" id="KW-0378">Hydrolase</keyword>
<dbReference type="OrthoDB" id="291007at2759"/>
<dbReference type="Gene3D" id="3.40.390.10">
    <property type="entry name" value="Collagenase (Catalytic Domain)"/>
    <property type="match status" value="1"/>
</dbReference>
<evidence type="ECO:0000256" key="1">
    <source>
        <dbReference type="ARBA" id="ARBA00022670"/>
    </source>
</evidence>
<dbReference type="InterPro" id="IPR001506">
    <property type="entry name" value="Peptidase_M12A"/>
</dbReference>
<evidence type="ECO:0000256" key="5">
    <source>
        <dbReference type="ARBA" id="ARBA00023049"/>
    </source>
</evidence>
<evidence type="ECO:0000256" key="4">
    <source>
        <dbReference type="ARBA" id="ARBA00022833"/>
    </source>
</evidence>
<comment type="caution">
    <text evidence="6">Lacks conserved residue(s) required for the propagation of feature annotation.</text>
</comment>
<evidence type="ECO:0000256" key="3">
    <source>
        <dbReference type="ARBA" id="ARBA00022801"/>
    </source>
</evidence>